<keyword evidence="1" id="KW-0472">Membrane</keyword>
<feature type="transmembrane region" description="Helical" evidence="1">
    <location>
        <begin position="21"/>
        <end position="48"/>
    </location>
</feature>
<keyword evidence="3" id="KW-1185">Reference proteome</keyword>
<dbReference type="Pfam" id="PF17647">
    <property type="entry name" value="DUF5518"/>
    <property type="match status" value="1"/>
</dbReference>
<dbReference type="AlphaFoldDB" id="A0A1H8NLE0"/>
<evidence type="ECO:0000256" key="1">
    <source>
        <dbReference type="SAM" id="Phobius"/>
    </source>
</evidence>
<dbReference type="InterPro" id="IPR040493">
    <property type="entry name" value="DUF5518"/>
</dbReference>
<keyword evidence="1" id="KW-1133">Transmembrane helix</keyword>
<gene>
    <name evidence="2" type="ORF">SAMN04487948_101625</name>
</gene>
<evidence type="ECO:0000313" key="2">
    <source>
        <dbReference type="EMBL" id="SEO30193.1"/>
    </source>
</evidence>
<evidence type="ECO:0000313" key="3">
    <source>
        <dbReference type="Proteomes" id="UP000199126"/>
    </source>
</evidence>
<dbReference type="Proteomes" id="UP000199126">
    <property type="component" value="Unassembled WGS sequence"/>
</dbReference>
<feature type="transmembrane region" description="Helical" evidence="1">
    <location>
        <begin position="60"/>
        <end position="82"/>
    </location>
</feature>
<reference evidence="3" key="1">
    <citation type="submission" date="2016-10" db="EMBL/GenBank/DDBJ databases">
        <authorList>
            <person name="Varghese N."/>
            <person name="Submissions S."/>
        </authorList>
    </citation>
    <scope>NUCLEOTIDE SEQUENCE [LARGE SCALE GENOMIC DNA]</scope>
    <source>
        <strain evidence="3">CGMCC 1.10121</strain>
    </source>
</reference>
<sequence length="133" mass="13342">MILVSTVTQSSPRAGKTFTNALLGAVATVVLAFVPFSPILGGSVAGYLQRGTREQGVKVGALSGVLAAVPVVVVVFLGVALFTIVPPGVDPLGVAFGGLVLGLVVFLVASVYTVALGALGGYLGAYLAEDRVR</sequence>
<protein>
    <recommendedName>
        <fullName evidence="4">DUF5518 domain-containing protein</fullName>
    </recommendedName>
</protein>
<proteinExistence type="predicted"/>
<dbReference type="EMBL" id="FODV01000001">
    <property type="protein sequence ID" value="SEO30193.1"/>
    <property type="molecule type" value="Genomic_DNA"/>
</dbReference>
<organism evidence="2 3">
    <name type="scientific">Halogranum amylolyticum</name>
    <dbReference type="NCBI Taxonomy" id="660520"/>
    <lineage>
        <taxon>Archaea</taxon>
        <taxon>Methanobacteriati</taxon>
        <taxon>Methanobacteriota</taxon>
        <taxon>Stenosarchaea group</taxon>
        <taxon>Halobacteria</taxon>
        <taxon>Halobacteriales</taxon>
        <taxon>Haloferacaceae</taxon>
    </lineage>
</organism>
<evidence type="ECO:0008006" key="4">
    <source>
        <dbReference type="Google" id="ProtNLM"/>
    </source>
</evidence>
<accession>A0A1H8NLE0</accession>
<feature type="transmembrane region" description="Helical" evidence="1">
    <location>
        <begin position="94"/>
        <end position="127"/>
    </location>
</feature>
<name>A0A1H8NLE0_9EURY</name>
<keyword evidence="1" id="KW-0812">Transmembrane</keyword>